<comment type="caution">
    <text evidence="1">The sequence shown here is derived from an EMBL/GenBank/DDBJ whole genome shotgun (WGS) entry which is preliminary data.</text>
</comment>
<feature type="non-terminal residue" evidence="1">
    <location>
        <position position="1"/>
    </location>
</feature>
<dbReference type="EMBL" id="RHXE01000089">
    <property type="protein sequence ID" value="RSE16172.1"/>
    <property type="molecule type" value="Genomic_DNA"/>
</dbReference>
<dbReference type="AlphaFoldDB" id="A0A3R9ED11"/>
<sequence>NSKIGFGDLILLLRYFFKLKVSTHPSNFSEKWL</sequence>
<protein>
    <submittedName>
        <fullName evidence="1">MFS transporter</fullName>
    </submittedName>
</protein>
<dbReference type="Proteomes" id="UP000277537">
    <property type="component" value="Unassembled WGS sequence"/>
</dbReference>
<evidence type="ECO:0000313" key="2">
    <source>
        <dbReference type="Proteomes" id="UP000277537"/>
    </source>
</evidence>
<proteinExistence type="predicted"/>
<evidence type="ECO:0000313" key="1">
    <source>
        <dbReference type="EMBL" id="RSE16172.1"/>
    </source>
</evidence>
<name>A0A3R9ED11_ACIJO</name>
<reference evidence="1 2" key="1">
    <citation type="submission" date="2018-10" db="EMBL/GenBank/DDBJ databases">
        <title>Transmission dynamics of multidrug resistant bacteria on intensive care unit surfaces.</title>
        <authorList>
            <person name="D'Souza A.W."/>
            <person name="Potter R.F."/>
            <person name="Wallace M."/>
            <person name="Shupe A."/>
            <person name="Patel S."/>
            <person name="Sun S."/>
            <person name="Gul D."/>
            <person name="Kwon J.H."/>
            <person name="Andleeb S."/>
            <person name="Burnham C.-A.D."/>
            <person name="Dantas G."/>
        </authorList>
    </citation>
    <scope>NUCLEOTIDE SEQUENCE [LARGE SCALE GENOMIC DNA]</scope>
    <source>
        <strain evidence="1 2">AJ_385</strain>
    </source>
</reference>
<organism evidence="1 2">
    <name type="scientific">Acinetobacter johnsonii</name>
    <dbReference type="NCBI Taxonomy" id="40214"/>
    <lineage>
        <taxon>Bacteria</taxon>
        <taxon>Pseudomonadati</taxon>
        <taxon>Pseudomonadota</taxon>
        <taxon>Gammaproteobacteria</taxon>
        <taxon>Moraxellales</taxon>
        <taxon>Moraxellaceae</taxon>
        <taxon>Acinetobacter</taxon>
    </lineage>
</organism>
<gene>
    <name evidence="1" type="ORF">EGT73_18190</name>
</gene>
<accession>A0A3R9ED11</accession>